<sequence>MPQQQYIKFLREVEGISIREIAEKVGIHWRTAKKYADRSDWNLKLVKPSRKSPVMDAYKEIVDT</sequence>
<protein>
    <submittedName>
        <fullName evidence="1">Transposase and inactivated derivative</fullName>
    </submittedName>
</protein>
<dbReference type="Proteomes" id="UP000029453">
    <property type="component" value="Unassembled WGS sequence"/>
</dbReference>
<feature type="non-terminal residue" evidence="1">
    <location>
        <position position="64"/>
    </location>
</feature>
<reference evidence="1 2" key="1">
    <citation type="submission" date="2012-10" db="EMBL/GenBank/DDBJ databases">
        <title>Draft Genome Sequence of Paenibacillus popilliae ATCC 14706T.</title>
        <authorList>
            <person name="Iiyama K."/>
            <person name="Mori K."/>
            <person name="Mon H."/>
            <person name="Chieda Y."/>
            <person name="Lee J.M."/>
            <person name="Kusakabe T."/>
            <person name="Tashiro K."/>
            <person name="Asano S."/>
            <person name="Yasunaga-Aoki C."/>
            <person name="Shimizu S."/>
        </authorList>
    </citation>
    <scope>NUCLEOTIDE SEQUENCE [LARGE SCALE GENOMIC DNA]</scope>
    <source>
        <strain evidence="1 2">ATCC 14706</strain>
    </source>
</reference>
<evidence type="ECO:0000313" key="2">
    <source>
        <dbReference type="Proteomes" id="UP000029453"/>
    </source>
</evidence>
<accession>M9M8G9</accession>
<evidence type="ECO:0000313" key="1">
    <source>
        <dbReference type="EMBL" id="GAC44243.1"/>
    </source>
</evidence>
<proteinExistence type="predicted"/>
<name>M9M8G9_PAEPP</name>
<organism evidence="1 2">
    <name type="scientific">Paenibacillus popilliae ATCC 14706</name>
    <dbReference type="NCBI Taxonomy" id="1212764"/>
    <lineage>
        <taxon>Bacteria</taxon>
        <taxon>Bacillati</taxon>
        <taxon>Bacillota</taxon>
        <taxon>Bacilli</taxon>
        <taxon>Bacillales</taxon>
        <taxon>Paenibacillaceae</taxon>
        <taxon>Paenibacillus</taxon>
    </lineage>
</organism>
<dbReference type="EMBL" id="BALG01000393">
    <property type="protein sequence ID" value="GAC44243.1"/>
    <property type="molecule type" value="Genomic_DNA"/>
</dbReference>
<dbReference type="AlphaFoldDB" id="M9M8G9"/>
<comment type="caution">
    <text evidence="1">The sequence shown here is derived from an EMBL/GenBank/DDBJ whole genome shotgun (WGS) entry which is preliminary data.</text>
</comment>
<gene>
    <name evidence="1" type="ORF">PPOP_3646</name>
</gene>
<keyword evidence="2" id="KW-1185">Reference proteome</keyword>